<dbReference type="InterPro" id="IPR011257">
    <property type="entry name" value="DNA_glycosylase"/>
</dbReference>
<dbReference type="GO" id="GO:0006284">
    <property type="term" value="P:base-excision repair"/>
    <property type="evidence" value="ECO:0007669"/>
    <property type="project" value="InterPro"/>
</dbReference>
<reference evidence="7" key="1">
    <citation type="submission" date="2017-09" db="EMBL/GenBank/DDBJ databases">
        <title>Depth-based differentiation of microbial function through sediment-hosted aquifers and enrichment of novel symbionts in the deep terrestrial subsurface.</title>
        <authorList>
            <person name="Probst A.J."/>
            <person name="Ladd B."/>
            <person name="Jarett J.K."/>
            <person name="Geller-Mcgrath D.E."/>
            <person name="Sieber C.M.K."/>
            <person name="Emerson J.B."/>
            <person name="Anantharaman K."/>
            <person name="Thomas B.C."/>
            <person name="Malmstrom R."/>
            <person name="Stieglmeier M."/>
            <person name="Klingl A."/>
            <person name="Woyke T."/>
            <person name="Ryan C.M."/>
            <person name="Banfield J.F."/>
        </authorList>
    </citation>
    <scope>NUCLEOTIDE SEQUENCE [LARGE SCALE GENOMIC DNA]</scope>
</reference>
<accession>A0A2M6YRU1</accession>
<proteinExistence type="predicted"/>
<keyword evidence="6" id="KW-0378">Hydrolase</keyword>
<dbReference type="Proteomes" id="UP000229502">
    <property type="component" value="Unassembled WGS sequence"/>
</dbReference>
<evidence type="ECO:0000256" key="4">
    <source>
        <dbReference type="ARBA" id="ARBA00023014"/>
    </source>
</evidence>
<keyword evidence="6" id="KW-0255">Endonuclease</keyword>
<dbReference type="GO" id="GO:0051539">
    <property type="term" value="F:4 iron, 4 sulfur cluster binding"/>
    <property type="evidence" value="ECO:0007669"/>
    <property type="project" value="UniProtKB-KW"/>
</dbReference>
<feature type="domain" description="HhH-GPD" evidence="5">
    <location>
        <begin position="46"/>
        <end position="204"/>
    </location>
</feature>
<dbReference type="EMBL" id="PEWZ01000049">
    <property type="protein sequence ID" value="PIU35923.1"/>
    <property type="molecule type" value="Genomic_DNA"/>
</dbReference>
<dbReference type="AlphaFoldDB" id="A0A2M6YRU1"/>
<dbReference type="GO" id="GO:0004519">
    <property type="term" value="F:endonuclease activity"/>
    <property type="evidence" value="ECO:0007669"/>
    <property type="project" value="UniProtKB-KW"/>
</dbReference>
<keyword evidence="3" id="KW-0408">Iron</keyword>
<evidence type="ECO:0000259" key="5">
    <source>
        <dbReference type="SMART" id="SM00478"/>
    </source>
</evidence>
<evidence type="ECO:0000313" key="6">
    <source>
        <dbReference type="EMBL" id="PIU35923.1"/>
    </source>
</evidence>
<evidence type="ECO:0000256" key="3">
    <source>
        <dbReference type="ARBA" id="ARBA00023004"/>
    </source>
</evidence>
<dbReference type="Pfam" id="PF00730">
    <property type="entry name" value="HhH-GPD"/>
    <property type="match status" value="1"/>
</dbReference>
<dbReference type="PANTHER" id="PTHR10359:SF19">
    <property type="entry name" value="DNA REPAIR GLYCOSYLASE MJ1434-RELATED"/>
    <property type="match status" value="1"/>
</dbReference>
<dbReference type="CDD" id="cd00056">
    <property type="entry name" value="ENDO3c"/>
    <property type="match status" value="1"/>
</dbReference>
<keyword evidence="4" id="KW-0411">Iron-sulfur</keyword>
<evidence type="ECO:0000256" key="1">
    <source>
        <dbReference type="ARBA" id="ARBA00022485"/>
    </source>
</evidence>
<dbReference type="PANTHER" id="PTHR10359">
    <property type="entry name" value="A/G-SPECIFIC ADENINE GLYCOSYLASE/ENDONUCLEASE III"/>
    <property type="match status" value="1"/>
</dbReference>
<dbReference type="SUPFAM" id="SSF48150">
    <property type="entry name" value="DNA-glycosylase"/>
    <property type="match status" value="1"/>
</dbReference>
<keyword evidence="2" id="KW-0479">Metal-binding</keyword>
<keyword evidence="6" id="KW-0540">Nuclease</keyword>
<gene>
    <name evidence="6" type="ORF">COT03_00920</name>
</gene>
<evidence type="ECO:0000313" key="7">
    <source>
        <dbReference type="Proteomes" id="UP000229502"/>
    </source>
</evidence>
<comment type="caution">
    <text evidence="6">The sequence shown here is derived from an EMBL/GenBank/DDBJ whole genome shotgun (WGS) entry which is preliminary data.</text>
</comment>
<dbReference type="Gene3D" id="1.10.340.30">
    <property type="entry name" value="Hypothetical protein, domain 2"/>
    <property type="match status" value="1"/>
</dbReference>
<keyword evidence="1" id="KW-0004">4Fe-4S</keyword>
<dbReference type="GO" id="GO:0046872">
    <property type="term" value="F:metal ion binding"/>
    <property type="evidence" value="ECO:0007669"/>
    <property type="project" value="UniProtKB-KW"/>
</dbReference>
<protein>
    <submittedName>
        <fullName evidence="6">Endonuclease</fullName>
    </submittedName>
</protein>
<dbReference type="SMART" id="SM00478">
    <property type="entry name" value="ENDO3c"/>
    <property type="match status" value="1"/>
</dbReference>
<sequence length="213" mass="24607">MAESKIYRIYQDFFKKYGPPEKYWPQWCKKRKTTHDREVIAIGAILTQRTSWRNAELAILNLKSAGLLSLKKISELESPEVLVSQVRVAGFYQTKPRRLFALSNFIIGNYGNIRGLLEEKLEDVREKLLGLYGIGPETADTILLYSLDQPSFVIDEYTRKLVKKEELATDLSYGHLKNLFEKNLPVDVGIYQDFHALIIFSQKERSGWGMKVV</sequence>
<name>A0A2M6YRU1_9BACT</name>
<evidence type="ECO:0000256" key="2">
    <source>
        <dbReference type="ARBA" id="ARBA00022723"/>
    </source>
</evidence>
<dbReference type="InterPro" id="IPR003265">
    <property type="entry name" value="HhH-GPD_domain"/>
</dbReference>
<organism evidence="6 7">
    <name type="scientific">Candidatus Shapirobacteria bacterium CG07_land_8_20_14_0_80_39_18</name>
    <dbReference type="NCBI Taxonomy" id="1974882"/>
    <lineage>
        <taxon>Bacteria</taxon>
        <taxon>Candidatus Shapironibacteriota</taxon>
    </lineage>
</organism>